<dbReference type="NCBIfam" id="TIGR03309">
    <property type="entry name" value="matur_yqeB"/>
    <property type="match status" value="1"/>
</dbReference>
<organism evidence="1 2">
    <name type="scientific">Crassaminicella thermophila</name>
    <dbReference type="NCBI Taxonomy" id="2599308"/>
    <lineage>
        <taxon>Bacteria</taxon>
        <taxon>Bacillati</taxon>
        <taxon>Bacillota</taxon>
        <taxon>Clostridia</taxon>
        <taxon>Eubacteriales</taxon>
        <taxon>Clostridiaceae</taxon>
        <taxon>Crassaminicella</taxon>
    </lineage>
</organism>
<reference evidence="1 2" key="1">
    <citation type="submission" date="2019-07" db="EMBL/GenBank/DDBJ databases">
        <title>Complete genome of Crassaminicella thermophila SY095.</title>
        <authorList>
            <person name="Li X."/>
        </authorList>
    </citation>
    <scope>NUCLEOTIDE SEQUENCE [LARGE SCALE GENOMIC DNA]</scope>
    <source>
        <strain evidence="1 2">SY095</strain>
    </source>
</reference>
<accession>A0A5C0SF40</accession>
<proteinExistence type="predicted"/>
<dbReference type="EMBL" id="CP042243">
    <property type="protein sequence ID" value="QEK13063.1"/>
    <property type="molecule type" value="Genomic_DNA"/>
</dbReference>
<dbReference type="Proteomes" id="UP000324646">
    <property type="component" value="Chromosome"/>
</dbReference>
<keyword evidence="2" id="KW-1185">Reference proteome</keyword>
<dbReference type="RefSeq" id="WP_148810208.1">
    <property type="nucleotide sequence ID" value="NZ_CP042243.1"/>
</dbReference>
<protein>
    <submittedName>
        <fullName evidence="1">EF2563 family selenium-dependent molybdenum hydroxylase system protein</fullName>
    </submittedName>
</protein>
<dbReference type="AlphaFoldDB" id="A0A5C0SF40"/>
<dbReference type="OrthoDB" id="9815497at2"/>
<name>A0A5C0SF40_CRATE</name>
<dbReference type="KEGG" id="crs:FQB35_12450"/>
<evidence type="ECO:0000313" key="1">
    <source>
        <dbReference type="EMBL" id="QEK13063.1"/>
    </source>
</evidence>
<gene>
    <name evidence="1" type="ORF">FQB35_12450</name>
</gene>
<sequence length="270" mass="29429">MFSKYIVIIKGGGDIATAVAYKLFRAGFKVIITELEKPMMVRRTVSFANCIYEKEWTVEGVTSAFAEKEKDIERILKSGKIPVFVDPACKILEKIQPTILIDAILAKKNCGTQITDAPIVIALGPGFTAGLDVDAVIETNRGHQLGRILFEGKADANTGVPGPIKGYTIERVLRAPCMGIVKNHVEIGDFINKGERICSVGDLVVNAEIDGVVRGLIKDGLFVKKNEKIGDIDPRKDKKYCSLISDKGRNVAGGVLEAILILLQRGQVYL</sequence>
<dbReference type="InterPro" id="IPR017695">
    <property type="entry name" value="Se-dep_Mo_hydrolase_YqeB"/>
</dbReference>
<evidence type="ECO:0000313" key="2">
    <source>
        <dbReference type="Proteomes" id="UP000324646"/>
    </source>
</evidence>